<gene>
    <name evidence="8" type="ORF">MSPICULIGERA_LOCUS22306</name>
</gene>
<dbReference type="GO" id="GO:0022857">
    <property type="term" value="F:transmembrane transporter activity"/>
    <property type="evidence" value="ECO:0007669"/>
    <property type="project" value="InterPro"/>
</dbReference>
<evidence type="ECO:0000256" key="5">
    <source>
        <dbReference type="SAM" id="MobiDB-lite"/>
    </source>
</evidence>
<feature type="domain" description="Major facilitator superfamily (MFS) profile" evidence="7">
    <location>
        <begin position="1"/>
        <end position="411"/>
    </location>
</feature>
<feature type="transmembrane region" description="Helical" evidence="6">
    <location>
        <begin position="30"/>
        <end position="49"/>
    </location>
</feature>
<evidence type="ECO:0000313" key="9">
    <source>
        <dbReference type="Proteomes" id="UP001177023"/>
    </source>
</evidence>
<dbReference type="GO" id="GO:0016020">
    <property type="term" value="C:membrane"/>
    <property type="evidence" value="ECO:0007669"/>
    <property type="project" value="UniProtKB-SubCell"/>
</dbReference>
<organism evidence="8 9">
    <name type="scientific">Mesorhabditis spiculigera</name>
    <dbReference type="NCBI Taxonomy" id="96644"/>
    <lineage>
        <taxon>Eukaryota</taxon>
        <taxon>Metazoa</taxon>
        <taxon>Ecdysozoa</taxon>
        <taxon>Nematoda</taxon>
        <taxon>Chromadorea</taxon>
        <taxon>Rhabditida</taxon>
        <taxon>Rhabditina</taxon>
        <taxon>Rhabditomorpha</taxon>
        <taxon>Rhabditoidea</taxon>
        <taxon>Rhabditidae</taxon>
        <taxon>Mesorhabditinae</taxon>
        <taxon>Mesorhabditis</taxon>
    </lineage>
</organism>
<evidence type="ECO:0000256" key="3">
    <source>
        <dbReference type="ARBA" id="ARBA00022989"/>
    </source>
</evidence>
<keyword evidence="4 6" id="KW-0472">Membrane</keyword>
<comment type="caution">
    <text evidence="8">The sequence shown here is derived from an EMBL/GenBank/DDBJ whole genome shotgun (WGS) entry which is preliminary data.</text>
</comment>
<feature type="transmembrane region" description="Helical" evidence="6">
    <location>
        <begin position="89"/>
        <end position="109"/>
    </location>
</feature>
<keyword evidence="2 6" id="KW-0812">Transmembrane</keyword>
<evidence type="ECO:0000256" key="6">
    <source>
        <dbReference type="SAM" id="Phobius"/>
    </source>
</evidence>
<dbReference type="InterPro" id="IPR050382">
    <property type="entry name" value="MFS_Na/Anion_cotransporter"/>
</dbReference>
<feature type="transmembrane region" description="Helical" evidence="6">
    <location>
        <begin position="56"/>
        <end position="83"/>
    </location>
</feature>
<name>A0AA36DCM1_9BILA</name>
<dbReference type="Proteomes" id="UP001177023">
    <property type="component" value="Unassembled WGS sequence"/>
</dbReference>
<evidence type="ECO:0000256" key="1">
    <source>
        <dbReference type="ARBA" id="ARBA00004141"/>
    </source>
</evidence>
<dbReference type="Pfam" id="PF07690">
    <property type="entry name" value="MFS_1"/>
    <property type="match status" value="1"/>
</dbReference>
<evidence type="ECO:0000256" key="2">
    <source>
        <dbReference type="ARBA" id="ARBA00022692"/>
    </source>
</evidence>
<keyword evidence="3 6" id="KW-1133">Transmembrane helix</keyword>
<feature type="compositionally biased region" description="Basic and acidic residues" evidence="5">
    <location>
        <begin position="418"/>
        <end position="429"/>
    </location>
</feature>
<dbReference type="Gene3D" id="1.20.1250.20">
    <property type="entry name" value="MFS general substrate transporter like domains"/>
    <property type="match status" value="2"/>
</dbReference>
<reference evidence="8" key="1">
    <citation type="submission" date="2023-06" db="EMBL/GenBank/DDBJ databases">
        <authorList>
            <person name="Delattre M."/>
        </authorList>
    </citation>
    <scope>NUCLEOTIDE SEQUENCE</scope>
    <source>
        <strain evidence="8">AF72</strain>
    </source>
</reference>
<dbReference type="EMBL" id="CATQJA010002689">
    <property type="protein sequence ID" value="CAJ0584246.1"/>
    <property type="molecule type" value="Genomic_DNA"/>
</dbReference>
<accession>A0AA36DCM1</accession>
<evidence type="ECO:0000259" key="7">
    <source>
        <dbReference type="PROSITE" id="PS50850"/>
    </source>
</evidence>
<feature type="region of interest" description="Disordered" evidence="5">
    <location>
        <begin position="418"/>
        <end position="441"/>
    </location>
</feature>
<dbReference type="InterPro" id="IPR011701">
    <property type="entry name" value="MFS"/>
</dbReference>
<keyword evidence="9" id="KW-1185">Reference proteome</keyword>
<feature type="compositionally biased region" description="Polar residues" evidence="5">
    <location>
        <begin position="430"/>
        <end position="441"/>
    </location>
</feature>
<feature type="transmembrane region" description="Helical" evidence="6">
    <location>
        <begin position="351"/>
        <end position="374"/>
    </location>
</feature>
<feature type="non-terminal residue" evidence="8">
    <location>
        <position position="1"/>
    </location>
</feature>
<dbReference type="InterPro" id="IPR020846">
    <property type="entry name" value="MFS_dom"/>
</dbReference>
<proteinExistence type="predicted"/>
<feature type="transmembrane region" description="Helical" evidence="6">
    <location>
        <begin position="294"/>
        <end position="316"/>
    </location>
</feature>
<comment type="subcellular location">
    <subcellularLocation>
        <location evidence="1">Membrane</location>
        <topology evidence="1">Multi-pass membrane protein</topology>
    </subcellularLocation>
</comment>
<feature type="transmembrane region" description="Helical" evidence="6">
    <location>
        <begin position="386"/>
        <end position="407"/>
    </location>
</feature>
<dbReference type="InterPro" id="IPR036259">
    <property type="entry name" value="MFS_trans_sf"/>
</dbReference>
<protein>
    <recommendedName>
        <fullName evidence="7">Major facilitator superfamily (MFS) profile domain-containing protein</fullName>
    </recommendedName>
</protein>
<evidence type="ECO:0000313" key="8">
    <source>
        <dbReference type="EMBL" id="CAJ0584246.1"/>
    </source>
</evidence>
<dbReference type="PROSITE" id="PS50850">
    <property type="entry name" value="MFS"/>
    <property type="match status" value="1"/>
</dbReference>
<dbReference type="GO" id="GO:0006820">
    <property type="term" value="P:monoatomic anion transport"/>
    <property type="evidence" value="ECO:0007669"/>
    <property type="project" value="TreeGrafter"/>
</dbReference>
<dbReference type="PANTHER" id="PTHR11662:SF405">
    <property type="entry name" value="PROTEIN CBG12249"/>
    <property type="match status" value="1"/>
</dbReference>
<feature type="transmembrane region" description="Helical" evidence="6">
    <location>
        <begin position="150"/>
        <end position="169"/>
    </location>
</feature>
<feature type="transmembrane region" description="Helical" evidence="6">
    <location>
        <begin position="121"/>
        <end position="144"/>
    </location>
</feature>
<evidence type="ECO:0000256" key="4">
    <source>
        <dbReference type="ARBA" id="ARBA00023136"/>
    </source>
</evidence>
<dbReference type="PANTHER" id="PTHR11662">
    <property type="entry name" value="SOLUTE CARRIER FAMILY 17"/>
    <property type="match status" value="1"/>
</dbReference>
<sequence>MNATTSPRSSNTSHITSEGVWNWTSQQRSAIFSASWGALISTLIAGFVADRCRPKLVISLALFFVSLTTSLSPYMLGFGYYAFFVTRTLLEFSGGFIFPASSSIASRWFPPTERSTLASVYSMGSTLGSSITPLIVAGLCTSPFGWESLFYVFAIVGFLFQIPWTIVVTNKPSKNRHISEVERKYLESELHFGPLEEEDDDDEELPEFPWKRLLFSAPLLANYACEFSYQFTQAATQHYLPSFFSEKLGFTIGQNGLYTTLPFTLNVLFGILWGGMADYLKENKVMTNTGATKMFQAIDGFGSGISLILLTVIPSVEDSRTALIFLLLFGLTFPAGVSGYFTSMISICPQYAGSVISISRGYGVIGCMITPWVLTFFEHLGFEHKWFYFYGLAACFQIVSGFLFLVYGTSEEFPECRERRSSNPRREEMSINSTKLTTLSA</sequence>
<feature type="transmembrane region" description="Helical" evidence="6">
    <location>
        <begin position="323"/>
        <end position="345"/>
    </location>
</feature>
<feature type="transmembrane region" description="Helical" evidence="6">
    <location>
        <begin position="256"/>
        <end position="274"/>
    </location>
</feature>
<dbReference type="SUPFAM" id="SSF103473">
    <property type="entry name" value="MFS general substrate transporter"/>
    <property type="match status" value="1"/>
</dbReference>
<dbReference type="AlphaFoldDB" id="A0AA36DCM1"/>